<evidence type="ECO:0000256" key="4">
    <source>
        <dbReference type="SAM" id="MobiDB-lite"/>
    </source>
</evidence>
<evidence type="ECO:0000256" key="2">
    <source>
        <dbReference type="ARBA" id="ARBA00022553"/>
    </source>
</evidence>
<feature type="region of interest" description="Disordered" evidence="4">
    <location>
        <begin position="354"/>
        <end position="403"/>
    </location>
</feature>
<feature type="domain" description="FAM193 C-terminal" evidence="5">
    <location>
        <begin position="575"/>
        <end position="628"/>
    </location>
</feature>
<feature type="compositionally biased region" description="Basic and acidic residues" evidence="4">
    <location>
        <begin position="148"/>
        <end position="192"/>
    </location>
</feature>
<reference evidence="6" key="1">
    <citation type="submission" date="2025-08" db="UniProtKB">
        <authorList>
            <consortium name="RefSeq"/>
        </authorList>
    </citation>
    <scope>IDENTIFICATION</scope>
    <source>
        <tissue evidence="6">Whole insect</tissue>
    </source>
</reference>
<evidence type="ECO:0000256" key="3">
    <source>
        <dbReference type="ARBA" id="ARBA00023054"/>
    </source>
</evidence>
<dbReference type="AlphaFoldDB" id="A0A6P7GFT7"/>
<keyword evidence="2" id="KW-0597">Phosphoprotein</keyword>
<feature type="compositionally biased region" description="Basic and acidic residues" evidence="4">
    <location>
        <begin position="209"/>
        <end position="237"/>
    </location>
</feature>
<evidence type="ECO:0000313" key="6">
    <source>
        <dbReference type="RefSeq" id="XP_028148549.1"/>
    </source>
</evidence>
<dbReference type="RefSeq" id="XP_028148549.1">
    <property type="nucleotide sequence ID" value="XM_028292748.1"/>
</dbReference>
<feature type="region of interest" description="Disordered" evidence="4">
    <location>
        <begin position="1"/>
        <end position="111"/>
    </location>
</feature>
<dbReference type="OrthoDB" id="10044608at2759"/>
<proteinExistence type="inferred from homology"/>
<dbReference type="PANTHER" id="PTHR15109:SF4">
    <property type="entry name" value="FAM193 C-TERMINAL DOMAIN-CONTAINING PROTEIN"/>
    <property type="match status" value="1"/>
</dbReference>
<accession>A0A6P7GFT7</accession>
<comment type="similarity">
    <text evidence="1">Belongs to the FAM193 family.</text>
</comment>
<feature type="compositionally biased region" description="Basic and acidic residues" evidence="4">
    <location>
        <begin position="13"/>
        <end position="36"/>
    </location>
</feature>
<gene>
    <name evidence="6" type="primary">LOC114341941</name>
</gene>
<evidence type="ECO:0000256" key="1">
    <source>
        <dbReference type="ARBA" id="ARBA00009689"/>
    </source>
</evidence>
<feature type="compositionally biased region" description="Polar residues" evidence="4">
    <location>
        <begin position="254"/>
        <end position="264"/>
    </location>
</feature>
<protein>
    <submittedName>
        <fullName evidence="6">DNA ligase 1-like</fullName>
    </submittedName>
</protein>
<feature type="compositionally biased region" description="Basic residues" evidence="4">
    <location>
        <begin position="37"/>
        <end position="49"/>
    </location>
</feature>
<feature type="compositionally biased region" description="Low complexity" evidence="4">
    <location>
        <begin position="1"/>
        <end position="11"/>
    </location>
</feature>
<dbReference type="Pfam" id="PF15914">
    <property type="entry name" value="FAM193_C"/>
    <property type="match status" value="1"/>
</dbReference>
<evidence type="ECO:0000259" key="5">
    <source>
        <dbReference type="Pfam" id="PF15914"/>
    </source>
</evidence>
<dbReference type="PANTHER" id="PTHR15109">
    <property type="entry name" value="AGAP004327-PA"/>
    <property type="match status" value="1"/>
</dbReference>
<organism evidence="6">
    <name type="scientific">Diabrotica virgifera virgifera</name>
    <name type="common">western corn rootworm</name>
    <dbReference type="NCBI Taxonomy" id="50390"/>
    <lineage>
        <taxon>Eukaryota</taxon>
        <taxon>Metazoa</taxon>
        <taxon>Ecdysozoa</taxon>
        <taxon>Arthropoda</taxon>
        <taxon>Hexapoda</taxon>
        <taxon>Insecta</taxon>
        <taxon>Pterygota</taxon>
        <taxon>Neoptera</taxon>
        <taxon>Endopterygota</taxon>
        <taxon>Coleoptera</taxon>
        <taxon>Polyphaga</taxon>
        <taxon>Cucujiformia</taxon>
        <taxon>Chrysomeloidea</taxon>
        <taxon>Chrysomelidae</taxon>
        <taxon>Galerucinae</taxon>
        <taxon>Diabroticina</taxon>
        <taxon>Diabroticites</taxon>
        <taxon>Diabrotica</taxon>
    </lineage>
</organism>
<name>A0A6P7GFT7_DIAVI</name>
<dbReference type="InParanoid" id="A0A6P7GFT7"/>
<sequence length="628" mass="70467">MSENSSRSSNSPKKGEKGENGEKGEKGEAREQVRDRFSHRRDRKAKGTKKPLPTEKDHAQFKTVINKVEGRVPLPSLFSNIRPPAPNVETRDSSSSSSASTFPTPRIERQYRECEISPSGWYLEANLALAKMVIEDKKRAKKAKQRQKKEEERLIAEEEQRERDEENEIKQEEKEKELARRQEEMLKSREKALAAQQAIKEQKKRSKKERQAENKRQLQQQKLEEERKEEERKRTVEETIPAMVTIKRVAESEGNATVTITLKGSTPEEDKLLDKLLNGPDDKGNKAVENPEPSKGSKKKKKQKQPVGAAKLPEPSPQVVPKEPKVIVALDASTKPGIVSNIDRPISVRNTQAANVEKEKCPSANISKPGVAKTEKQYVGKGAKKKTKQGNTTNKKGKDTKVATASPEKMVTLKNPTFASFQQPSAKLILDKNAAESESATMFTNEDGRITIRRSDLNQQPPSRAGASTIIPKQMLLEQAAAFSNTQMEDTLSDTARALYVKERLSRLPGIEFTKNSLQSIDEFLLADQDMNNSVVLSAQVLEIINSLLKSQQKTVGTNIDIQKVLEYISAAKTDSVFLPMETIAEDLDSEESEVEAFKRFCLESVPKETKEKAEHLNVSDKVFKKKK</sequence>
<feature type="region of interest" description="Disordered" evidence="4">
    <location>
        <begin position="137"/>
        <end position="320"/>
    </location>
</feature>
<dbReference type="InterPro" id="IPR029717">
    <property type="entry name" value="FAM193"/>
</dbReference>
<keyword evidence="3" id="KW-0175">Coiled coil</keyword>
<dbReference type="InterPro" id="IPR031802">
    <property type="entry name" value="FAM193_C"/>
</dbReference>
<feature type="compositionally biased region" description="Basic and acidic residues" evidence="4">
    <location>
        <begin position="266"/>
        <end position="286"/>
    </location>
</feature>